<evidence type="ECO:0000256" key="2">
    <source>
        <dbReference type="ARBA" id="ARBA00022801"/>
    </source>
</evidence>
<name>A0A927IEH2_9ACTN</name>
<evidence type="ECO:0000313" key="4">
    <source>
        <dbReference type="EMBL" id="MBD3933719.1"/>
    </source>
</evidence>
<keyword evidence="5" id="KW-1185">Reference proteome</keyword>
<reference evidence="4" key="1">
    <citation type="submission" date="2020-09" db="EMBL/GenBank/DDBJ databases">
        <title>Secondary metabolite and genome analysis of marine Streptomyces chumphonensis KK1-2T.</title>
        <authorList>
            <person name="Phongsopitanun W."/>
            <person name="Kanchanasin P."/>
            <person name="Pittayakhajonwut P."/>
            <person name="Suwanborirux K."/>
            <person name="Tanasupawat S."/>
        </authorList>
    </citation>
    <scope>NUCLEOTIDE SEQUENCE</scope>
    <source>
        <strain evidence="4">KK1-2</strain>
    </source>
</reference>
<dbReference type="Gene3D" id="3.90.79.10">
    <property type="entry name" value="Nucleoside Triphosphate Pyrophosphohydrolase"/>
    <property type="match status" value="1"/>
</dbReference>
<comment type="caution">
    <text evidence="4">The sequence shown here is derived from an EMBL/GenBank/DDBJ whole genome shotgun (WGS) entry which is preliminary data.</text>
</comment>
<evidence type="ECO:0000256" key="1">
    <source>
        <dbReference type="ARBA" id="ARBA00001946"/>
    </source>
</evidence>
<feature type="domain" description="Nudix hydrolase" evidence="3">
    <location>
        <begin position="1"/>
        <end position="137"/>
    </location>
</feature>
<dbReference type="PROSITE" id="PS51462">
    <property type="entry name" value="NUDIX"/>
    <property type="match status" value="1"/>
</dbReference>
<dbReference type="PANTHER" id="PTHR43046:SF16">
    <property type="entry name" value="ADP-RIBOSE PYROPHOSPHATASE YJHB-RELATED"/>
    <property type="match status" value="1"/>
</dbReference>
<comment type="cofactor">
    <cofactor evidence="1">
        <name>Mg(2+)</name>
        <dbReference type="ChEBI" id="CHEBI:18420"/>
    </cofactor>
</comment>
<protein>
    <submittedName>
        <fullName evidence="4">NUDIX domain-containing protein</fullName>
    </submittedName>
</protein>
<dbReference type="EMBL" id="JACXYU010000011">
    <property type="protein sequence ID" value="MBD3933719.1"/>
    <property type="molecule type" value="Genomic_DNA"/>
</dbReference>
<dbReference type="SUPFAM" id="SSF55811">
    <property type="entry name" value="Nudix"/>
    <property type="match status" value="1"/>
</dbReference>
<dbReference type="InterPro" id="IPR015797">
    <property type="entry name" value="NUDIX_hydrolase-like_dom_sf"/>
</dbReference>
<dbReference type="PANTHER" id="PTHR43046">
    <property type="entry name" value="GDP-MANNOSE MANNOSYL HYDROLASE"/>
    <property type="match status" value="1"/>
</dbReference>
<proteinExistence type="predicted"/>
<accession>A0A927IEH2</accession>
<dbReference type="InterPro" id="IPR000086">
    <property type="entry name" value="NUDIX_hydrolase_dom"/>
</dbReference>
<dbReference type="Pfam" id="PF00293">
    <property type="entry name" value="NUDIX"/>
    <property type="match status" value="1"/>
</dbReference>
<evidence type="ECO:0000313" key="5">
    <source>
        <dbReference type="Proteomes" id="UP000632289"/>
    </source>
</evidence>
<evidence type="ECO:0000259" key="3">
    <source>
        <dbReference type="PROSITE" id="PS51462"/>
    </source>
</evidence>
<gene>
    <name evidence="4" type="ORF">IF129_19440</name>
</gene>
<keyword evidence="2" id="KW-0378">Hydrolase</keyword>
<organism evidence="4 5">
    <name type="scientific">Streptomyces chumphonensis</name>
    <dbReference type="NCBI Taxonomy" id="1214925"/>
    <lineage>
        <taxon>Bacteria</taxon>
        <taxon>Bacillati</taxon>
        <taxon>Actinomycetota</taxon>
        <taxon>Actinomycetes</taxon>
        <taxon>Kitasatosporales</taxon>
        <taxon>Streptomycetaceae</taxon>
        <taxon>Streptomyces</taxon>
    </lineage>
</organism>
<dbReference type="GO" id="GO:0016787">
    <property type="term" value="F:hydrolase activity"/>
    <property type="evidence" value="ECO:0007669"/>
    <property type="project" value="UniProtKB-KW"/>
</dbReference>
<dbReference type="Proteomes" id="UP000632289">
    <property type="component" value="Unassembled WGS sequence"/>
</dbReference>
<sequence>MCLLAAAVIVHDARHDRVLLLRRGPRAKFARGRLDLPVGKAEPGEPVTVSAARELREETGLVVAPEELELVHVVHGAHGAEAPGGYLTVVFGARSWSGELVNAEPEKHSWVGWVPVDEIPADAVAPTPEAVARYRAGQRRVLLTGWEPAATAR</sequence>
<dbReference type="RefSeq" id="WP_191211095.1">
    <property type="nucleotide sequence ID" value="NZ_BAABKL010000033.1"/>
</dbReference>
<dbReference type="AlphaFoldDB" id="A0A927IEH2"/>